<proteinExistence type="predicted"/>
<comment type="caution">
    <text evidence="1">The sequence shown here is derived from an EMBL/GenBank/DDBJ whole genome shotgun (WGS) entry which is preliminary data.</text>
</comment>
<reference evidence="1 2" key="1">
    <citation type="submission" date="2015-01" db="EMBL/GenBank/DDBJ databases">
        <title>Evolution of Trichinella species and genotypes.</title>
        <authorList>
            <person name="Korhonen P.K."/>
            <person name="Edoardo P."/>
            <person name="Giuseppe L.R."/>
            <person name="Gasser R.B."/>
        </authorList>
    </citation>
    <scope>NUCLEOTIDE SEQUENCE [LARGE SCALE GENOMIC DNA]</scope>
    <source>
        <strain evidence="1">ISS176</strain>
    </source>
</reference>
<name>A0A0V1JV60_TRIPS</name>
<evidence type="ECO:0000313" key="2">
    <source>
        <dbReference type="Proteomes" id="UP000054826"/>
    </source>
</evidence>
<evidence type="ECO:0000313" key="1">
    <source>
        <dbReference type="EMBL" id="KRZ38862.1"/>
    </source>
</evidence>
<dbReference type="Proteomes" id="UP000054826">
    <property type="component" value="Unassembled WGS sequence"/>
</dbReference>
<gene>
    <name evidence="1" type="ORF">T4C_10751</name>
</gene>
<accession>A0A0V1JV60</accession>
<dbReference type="AlphaFoldDB" id="A0A0V1JV60"/>
<protein>
    <submittedName>
        <fullName evidence="1">Uncharacterized protein</fullName>
    </submittedName>
</protein>
<sequence length="125" mass="13841">MSQSDQTVVKAFGEEKRRYNEPCQSVISLPSSWQAQQRRIVCIEQTLATGHLVVRWPPFVQWPRGVGDNYVAEINACHGPGAAGLDQLPPFHRLLSARFGQVGTDKSASGQVCVKRKSPARFSFS</sequence>
<organism evidence="1 2">
    <name type="scientific">Trichinella pseudospiralis</name>
    <name type="common">Parasitic roundworm</name>
    <dbReference type="NCBI Taxonomy" id="6337"/>
    <lineage>
        <taxon>Eukaryota</taxon>
        <taxon>Metazoa</taxon>
        <taxon>Ecdysozoa</taxon>
        <taxon>Nematoda</taxon>
        <taxon>Enoplea</taxon>
        <taxon>Dorylaimia</taxon>
        <taxon>Trichinellida</taxon>
        <taxon>Trichinellidae</taxon>
        <taxon>Trichinella</taxon>
    </lineage>
</organism>
<dbReference type="EMBL" id="JYDV01000041">
    <property type="protein sequence ID" value="KRZ38862.1"/>
    <property type="molecule type" value="Genomic_DNA"/>
</dbReference>